<accession>A0A0V7ZH18</accession>
<evidence type="ECO:0008006" key="3">
    <source>
        <dbReference type="Google" id="ProtNLM"/>
    </source>
</evidence>
<reference evidence="1 2" key="1">
    <citation type="journal article" date="2015" name="Genome Announc.">
        <title>Draft Genome of the Euendolithic (true boring) Cyanobacterium Mastigocoleus testarum strain BC008.</title>
        <authorList>
            <person name="Guida B.S."/>
            <person name="Garcia-Pichel F."/>
        </authorList>
    </citation>
    <scope>NUCLEOTIDE SEQUENCE [LARGE SCALE GENOMIC DNA]</scope>
    <source>
        <strain evidence="1 2">BC008</strain>
    </source>
</reference>
<proteinExistence type="predicted"/>
<evidence type="ECO:0000313" key="2">
    <source>
        <dbReference type="Proteomes" id="UP000053372"/>
    </source>
</evidence>
<name>A0A0V7ZH18_9CYAN</name>
<keyword evidence="2" id="KW-1185">Reference proteome</keyword>
<dbReference type="Proteomes" id="UP000053372">
    <property type="component" value="Unassembled WGS sequence"/>
</dbReference>
<gene>
    <name evidence="1" type="ORF">BC008_15310</name>
</gene>
<sequence>MKKKKNKKVKIKGDKKGYCNICGHYSKLTRDHIPPQGCIKPKPVELKTLTQHLSDPNAKPTVSQSGLNLLSICGNCNNNLLGTEYDPELIELSHKVASLVRSQQEQGLYLPEKIDLTVKPQRLIRAVVGHILAGKLPIPGKPPISEPFPDALRNYFVNESSNIPDKLEVYYWIYPSNKQIVINSLGIGSCIGQGFISGSCLLKFFPLAFWLVWDKPTSFPINGIGIPKDKFKDLDQTCEIVLELRNIPSLKYPEVPGDDRYIMYKDELSFLAQPKKPKGFKLCKN</sequence>
<protein>
    <recommendedName>
        <fullName evidence="3">HNH endonuclease</fullName>
    </recommendedName>
</protein>
<dbReference type="AlphaFoldDB" id="A0A0V7ZH18"/>
<dbReference type="RefSeq" id="WP_027843086.1">
    <property type="nucleotide sequence ID" value="NZ_LMTZ01000131.1"/>
</dbReference>
<dbReference type="OrthoDB" id="9182441at2"/>
<evidence type="ECO:0000313" key="1">
    <source>
        <dbReference type="EMBL" id="KST63822.1"/>
    </source>
</evidence>
<comment type="caution">
    <text evidence="1">The sequence shown here is derived from an EMBL/GenBank/DDBJ whole genome shotgun (WGS) entry which is preliminary data.</text>
</comment>
<organism evidence="1 2">
    <name type="scientific">Mastigocoleus testarum BC008</name>
    <dbReference type="NCBI Taxonomy" id="371196"/>
    <lineage>
        <taxon>Bacteria</taxon>
        <taxon>Bacillati</taxon>
        <taxon>Cyanobacteriota</taxon>
        <taxon>Cyanophyceae</taxon>
        <taxon>Nostocales</taxon>
        <taxon>Hapalosiphonaceae</taxon>
        <taxon>Mastigocoleus</taxon>
    </lineage>
</organism>
<dbReference type="EMBL" id="LMTZ01000131">
    <property type="protein sequence ID" value="KST63822.1"/>
    <property type="molecule type" value="Genomic_DNA"/>
</dbReference>